<proteinExistence type="predicted"/>
<dbReference type="AlphaFoldDB" id="A0A4R2IEV8"/>
<comment type="caution">
    <text evidence="1">The sequence shown here is derived from an EMBL/GenBank/DDBJ whole genome shotgun (WGS) entry which is preliminary data.</text>
</comment>
<dbReference type="Proteomes" id="UP000294862">
    <property type="component" value="Unassembled WGS sequence"/>
</dbReference>
<reference evidence="1 2" key="1">
    <citation type="journal article" date="2015" name="Stand. Genomic Sci.">
        <title>Genomic Encyclopedia of Bacterial and Archaeal Type Strains, Phase III: the genomes of soil and plant-associated and newly described type strains.</title>
        <authorList>
            <person name="Whitman W.B."/>
            <person name="Woyke T."/>
            <person name="Klenk H.P."/>
            <person name="Zhou Y."/>
            <person name="Lilburn T.G."/>
            <person name="Beck B.J."/>
            <person name="De Vos P."/>
            <person name="Vandamme P."/>
            <person name="Eisen J.A."/>
            <person name="Garrity G."/>
            <person name="Hugenholtz P."/>
            <person name="Kyrpides N.C."/>
        </authorList>
    </citation>
    <scope>NUCLEOTIDE SEQUENCE [LARGE SCALE GENOMIC DNA]</scope>
    <source>
        <strain evidence="1 2">A3</strain>
    </source>
</reference>
<protein>
    <submittedName>
        <fullName evidence="1">Uncharacterized protein</fullName>
    </submittedName>
</protein>
<evidence type="ECO:0000313" key="2">
    <source>
        <dbReference type="Proteomes" id="UP000294862"/>
    </source>
</evidence>
<name>A0A4R2IEV8_9GAMM</name>
<accession>A0A4R2IEV8</accession>
<sequence>MAWRCLLMITAAMLSSCVDWTSIQCDGYKNVLRDDARSAQLLAWADAQIFSRTFKSSDFDPYAPAGPGRGGGNLDVEKIGLQMPELIKGYVVRSIGPDKFHPDVILVGHRGSQGILVARGELMESLRGTTVDVSRLEERHRRLAMLCYVD</sequence>
<dbReference type="EMBL" id="SLWQ01000001">
    <property type="protein sequence ID" value="TCO42877.1"/>
    <property type="molecule type" value="Genomic_DNA"/>
</dbReference>
<organism evidence="1 2">
    <name type="scientific">Dokdonella fugitiva</name>
    <dbReference type="NCBI Taxonomy" id="328517"/>
    <lineage>
        <taxon>Bacteria</taxon>
        <taxon>Pseudomonadati</taxon>
        <taxon>Pseudomonadota</taxon>
        <taxon>Gammaproteobacteria</taxon>
        <taxon>Lysobacterales</taxon>
        <taxon>Rhodanobacteraceae</taxon>
        <taxon>Dokdonella</taxon>
    </lineage>
</organism>
<gene>
    <name evidence="1" type="ORF">EV148_101284</name>
</gene>
<keyword evidence="2" id="KW-1185">Reference proteome</keyword>
<evidence type="ECO:0000313" key="1">
    <source>
        <dbReference type="EMBL" id="TCO42877.1"/>
    </source>
</evidence>
<dbReference type="PROSITE" id="PS51257">
    <property type="entry name" value="PROKAR_LIPOPROTEIN"/>
    <property type="match status" value="1"/>
</dbReference>